<comment type="caution">
    <text evidence="5">The sequence shown here is derived from an EMBL/GenBank/DDBJ whole genome shotgun (WGS) entry which is preliminary data.</text>
</comment>
<dbReference type="Pfam" id="PF08448">
    <property type="entry name" value="PAS_4"/>
    <property type="match status" value="1"/>
</dbReference>
<reference evidence="5 6" key="1">
    <citation type="submission" date="2020-10" db="EMBL/GenBank/DDBJ databases">
        <authorList>
            <person name="Castelo-Branco R."/>
            <person name="Eusebio N."/>
            <person name="Adriana R."/>
            <person name="Vieira A."/>
            <person name="Brugerolle De Fraissinette N."/>
            <person name="Rezende De Castro R."/>
            <person name="Schneider M.P."/>
            <person name="Vasconcelos V."/>
            <person name="Leao P.N."/>
        </authorList>
    </citation>
    <scope>NUCLEOTIDE SEQUENCE [LARGE SCALE GENOMIC DNA]</scope>
    <source>
        <strain evidence="5 6">LEGE 00031</strain>
    </source>
</reference>
<dbReference type="NCBIfam" id="TIGR00229">
    <property type="entry name" value="sensory_box"/>
    <property type="match status" value="4"/>
</dbReference>
<dbReference type="Pfam" id="PF08447">
    <property type="entry name" value="PAS_3"/>
    <property type="match status" value="2"/>
</dbReference>
<protein>
    <submittedName>
        <fullName evidence="5">PAS domain S-box protein</fullName>
    </submittedName>
</protein>
<dbReference type="SUPFAM" id="SSF55073">
    <property type="entry name" value="Nucleotide cyclase"/>
    <property type="match status" value="1"/>
</dbReference>
<sequence>MADDSPDVGSLMAELQTLRAELAALKSQQVLKTFFHPNQPTMAVNDDGRSDPDQSLAAILQESEEQFLSLVDNAPVLICIAGLDKGCLYFNQSWLDFTGRTLQQEQGNGWTEGIHPEDFDHCLQTYVKAFDARQPYTMEYRLRNRQGEYHWLLENGVPRFAPDGKFLGYMGYCIDINDRQEARRVLEASEEKYRTLVESLNTIVGRWSPAGTITFANQYAQDFFGFSAEEMVGKSVFETIVPLVSSSGRDLEAYIADIIQNPEKYQSTENENIKKNGDRAWIAWTNKPIFDKEGNLIEFVTSGIDITDRKLAEDQLRQRETELIETQKLAKLGRWKFDLRSGKINWSEEIFQMFGRDPQQGAPSYQELEQLIHPDDRQRYGEIVEYVLQTGQTQESAYRFCRTDGSQGWIWAKTEALFNLTGEVIGLQGVAMDITKQKEAEIALQNSESRFRKVFESDIVGIMFASLSGEVAEANNCLLNMLGYSRKELEAGLIRWDALTPAEHRAKDMEAVENLQKYGLTKPWEKEYYHKDGHTVPVLVGAAPFEGNTDLTICVVVDIKQQKQALRQRERVEAELEKLNVELEQRVMERTQALAKSEEKLYQVNEQLQERLEELKRRNQEMELLSTLNEYLQSCVVVEDACASVAALAKPLFPDVAGAIFIFDSTANYFELAKTWGAFPCSQPVFNSVDCWALRRGQVHWVGQDQHDLFCNHLDDQYSTQESLCIPLVAQGETLGLLNLCSQRAGTINLEQQQLAKTIAEQVSLAIANIKLRERLENQSIRDPLTGLFNRRYLEQFFLQEIGRARRYNYSIGVIMGDIDHFKQFNDQLGHDAGDHVLKVIGRILQSNIRGSDIACRYGGEEMTIVLPQTSMEDTLVKAESLRQAIATMAVDYKGRQLGTLTVSLGVACYPDHGQTMANIIQAADRALYQAKDAGRNRVIMAD</sequence>
<evidence type="ECO:0000313" key="6">
    <source>
        <dbReference type="Proteomes" id="UP000658720"/>
    </source>
</evidence>
<proteinExistence type="predicted"/>
<dbReference type="CDD" id="cd00130">
    <property type="entry name" value="PAS"/>
    <property type="match status" value="4"/>
</dbReference>
<dbReference type="RefSeq" id="WP_194020133.1">
    <property type="nucleotide sequence ID" value="NZ_JADEVV010000033.1"/>
</dbReference>
<evidence type="ECO:0000313" key="5">
    <source>
        <dbReference type="EMBL" id="MBE9254564.1"/>
    </source>
</evidence>
<dbReference type="Gene3D" id="2.10.70.100">
    <property type="match status" value="1"/>
</dbReference>
<dbReference type="Gene3D" id="3.30.70.270">
    <property type="match status" value="1"/>
</dbReference>
<dbReference type="InterPro" id="IPR013655">
    <property type="entry name" value="PAS_fold_3"/>
</dbReference>
<name>A0ABR9VT83_9SYNC</name>
<feature type="domain" description="PAS" evidence="2">
    <location>
        <begin position="447"/>
        <end position="489"/>
    </location>
</feature>
<evidence type="ECO:0000259" key="2">
    <source>
        <dbReference type="PROSITE" id="PS50112"/>
    </source>
</evidence>
<feature type="coiled-coil region" evidence="1">
    <location>
        <begin position="559"/>
        <end position="625"/>
    </location>
</feature>
<feature type="domain" description="PAS" evidence="2">
    <location>
        <begin position="346"/>
        <end position="391"/>
    </location>
</feature>
<dbReference type="SMART" id="SM00065">
    <property type="entry name" value="GAF"/>
    <property type="match status" value="1"/>
</dbReference>
<dbReference type="Pfam" id="PF00990">
    <property type="entry name" value="GGDEF"/>
    <property type="match status" value="1"/>
</dbReference>
<feature type="domain" description="GGDEF" evidence="4">
    <location>
        <begin position="810"/>
        <end position="943"/>
    </location>
</feature>
<dbReference type="InterPro" id="IPR029787">
    <property type="entry name" value="Nucleotide_cyclase"/>
</dbReference>
<dbReference type="PROSITE" id="PS50112">
    <property type="entry name" value="PAS"/>
    <property type="match status" value="3"/>
</dbReference>
<evidence type="ECO:0000256" key="1">
    <source>
        <dbReference type="SAM" id="Coils"/>
    </source>
</evidence>
<dbReference type="NCBIfam" id="TIGR00254">
    <property type="entry name" value="GGDEF"/>
    <property type="match status" value="1"/>
</dbReference>
<dbReference type="SMART" id="SM00091">
    <property type="entry name" value="PAS"/>
    <property type="match status" value="4"/>
</dbReference>
<dbReference type="PROSITE" id="PS50113">
    <property type="entry name" value="PAC"/>
    <property type="match status" value="3"/>
</dbReference>
<dbReference type="PROSITE" id="PS50887">
    <property type="entry name" value="GGDEF"/>
    <property type="match status" value="1"/>
</dbReference>
<dbReference type="SUPFAM" id="SSF55781">
    <property type="entry name" value="GAF domain-like"/>
    <property type="match status" value="1"/>
</dbReference>
<feature type="domain" description="PAC" evidence="3">
    <location>
        <begin position="136"/>
        <end position="188"/>
    </location>
</feature>
<evidence type="ECO:0000259" key="4">
    <source>
        <dbReference type="PROSITE" id="PS50887"/>
    </source>
</evidence>
<dbReference type="InterPro" id="IPR000700">
    <property type="entry name" value="PAS-assoc_C"/>
</dbReference>
<feature type="domain" description="PAC" evidence="3">
    <location>
        <begin position="266"/>
        <end position="318"/>
    </location>
</feature>
<dbReference type="InterPro" id="IPR000160">
    <property type="entry name" value="GGDEF_dom"/>
</dbReference>
<accession>A0ABR9VT83</accession>
<gene>
    <name evidence="5" type="ORF">IQ217_12100</name>
</gene>
<dbReference type="EMBL" id="JADEVV010000033">
    <property type="protein sequence ID" value="MBE9254564.1"/>
    <property type="molecule type" value="Genomic_DNA"/>
</dbReference>
<feature type="domain" description="PAC" evidence="3">
    <location>
        <begin position="394"/>
        <end position="446"/>
    </location>
</feature>
<dbReference type="PANTHER" id="PTHR45138">
    <property type="entry name" value="REGULATORY COMPONENTS OF SENSORY TRANSDUCTION SYSTEM"/>
    <property type="match status" value="1"/>
</dbReference>
<dbReference type="SUPFAM" id="SSF55785">
    <property type="entry name" value="PYP-like sensor domain (PAS domain)"/>
    <property type="match status" value="4"/>
</dbReference>
<keyword evidence="1" id="KW-0175">Coiled coil</keyword>
<dbReference type="Gene3D" id="3.30.450.20">
    <property type="entry name" value="PAS domain"/>
    <property type="match status" value="4"/>
</dbReference>
<dbReference type="InterPro" id="IPR000014">
    <property type="entry name" value="PAS"/>
</dbReference>
<keyword evidence="6" id="KW-1185">Reference proteome</keyword>
<dbReference type="InterPro" id="IPR050469">
    <property type="entry name" value="Diguanylate_Cyclase"/>
</dbReference>
<dbReference type="InterPro" id="IPR043128">
    <property type="entry name" value="Rev_trsase/Diguanyl_cyclase"/>
</dbReference>
<dbReference type="CDD" id="cd01949">
    <property type="entry name" value="GGDEF"/>
    <property type="match status" value="1"/>
</dbReference>
<dbReference type="SMART" id="SM00086">
    <property type="entry name" value="PAC"/>
    <property type="match status" value="4"/>
</dbReference>
<dbReference type="SMART" id="SM00267">
    <property type="entry name" value="GGDEF"/>
    <property type="match status" value="1"/>
</dbReference>
<dbReference type="PANTHER" id="PTHR45138:SF9">
    <property type="entry name" value="DIGUANYLATE CYCLASE DGCM-RELATED"/>
    <property type="match status" value="1"/>
</dbReference>
<dbReference type="Proteomes" id="UP000658720">
    <property type="component" value="Unassembled WGS sequence"/>
</dbReference>
<dbReference type="InterPro" id="IPR035965">
    <property type="entry name" value="PAS-like_dom_sf"/>
</dbReference>
<dbReference type="InterPro" id="IPR001610">
    <property type="entry name" value="PAC"/>
</dbReference>
<dbReference type="Gene3D" id="3.30.450.40">
    <property type="match status" value="1"/>
</dbReference>
<organism evidence="5 6">
    <name type="scientific">Synechocystis salina LEGE 00031</name>
    <dbReference type="NCBI Taxonomy" id="1828736"/>
    <lineage>
        <taxon>Bacteria</taxon>
        <taxon>Bacillati</taxon>
        <taxon>Cyanobacteriota</taxon>
        <taxon>Cyanophyceae</taxon>
        <taxon>Synechococcales</taxon>
        <taxon>Merismopediaceae</taxon>
        <taxon>Synechocystis</taxon>
    </lineage>
</organism>
<dbReference type="Pfam" id="PF13426">
    <property type="entry name" value="PAS_9"/>
    <property type="match status" value="1"/>
</dbReference>
<evidence type="ECO:0000259" key="3">
    <source>
        <dbReference type="PROSITE" id="PS50113"/>
    </source>
</evidence>
<dbReference type="InterPro" id="IPR029016">
    <property type="entry name" value="GAF-like_dom_sf"/>
</dbReference>
<dbReference type="Pfam" id="PF01590">
    <property type="entry name" value="GAF"/>
    <property type="match status" value="1"/>
</dbReference>
<feature type="domain" description="PAS" evidence="2">
    <location>
        <begin position="189"/>
        <end position="242"/>
    </location>
</feature>
<dbReference type="InterPro" id="IPR003018">
    <property type="entry name" value="GAF"/>
</dbReference>
<dbReference type="InterPro" id="IPR013656">
    <property type="entry name" value="PAS_4"/>
</dbReference>